<dbReference type="AlphaFoldDB" id="A0AAW1M169"/>
<reference evidence="1 2" key="1">
    <citation type="journal article" date="2024" name="BMC Genomics">
        <title>De novo assembly and annotation of Popillia japonica's genome with initial clues to its potential as an invasive pest.</title>
        <authorList>
            <person name="Cucini C."/>
            <person name="Boschi S."/>
            <person name="Funari R."/>
            <person name="Cardaioli E."/>
            <person name="Iannotti N."/>
            <person name="Marturano G."/>
            <person name="Paoli F."/>
            <person name="Bruttini M."/>
            <person name="Carapelli A."/>
            <person name="Frati F."/>
            <person name="Nardi F."/>
        </authorList>
    </citation>
    <scope>NUCLEOTIDE SEQUENCE [LARGE SCALE GENOMIC DNA]</scope>
    <source>
        <strain evidence="1">DMR45628</strain>
    </source>
</reference>
<keyword evidence="2" id="KW-1185">Reference proteome</keyword>
<name>A0AAW1M169_POPJA</name>
<dbReference type="Proteomes" id="UP001458880">
    <property type="component" value="Unassembled WGS sequence"/>
</dbReference>
<proteinExistence type="predicted"/>
<evidence type="ECO:0000313" key="1">
    <source>
        <dbReference type="EMBL" id="KAK9739410.1"/>
    </source>
</evidence>
<gene>
    <name evidence="1" type="ORF">QE152_g8997</name>
</gene>
<protein>
    <submittedName>
        <fullName evidence="1">Uncharacterized protein</fullName>
    </submittedName>
</protein>
<sequence length="119" mass="13971">MDTKESRKVMNVREADFWKESVAKEETLRLNWFINHGKLFVHHLNEPIKHKIADSVTDELHQTRQTYHENREYFPLKVVGEPEPPVIDPMAISQCMRPVDPDIKKIIYSVASRTMDQLG</sequence>
<evidence type="ECO:0000313" key="2">
    <source>
        <dbReference type="Proteomes" id="UP001458880"/>
    </source>
</evidence>
<organism evidence="1 2">
    <name type="scientific">Popillia japonica</name>
    <name type="common">Japanese beetle</name>
    <dbReference type="NCBI Taxonomy" id="7064"/>
    <lineage>
        <taxon>Eukaryota</taxon>
        <taxon>Metazoa</taxon>
        <taxon>Ecdysozoa</taxon>
        <taxon>Arthropoda</taxon>
        <taxon>Hexapoda</taxon>
        <taxon>Insecta</taxon>
        <taxon>Pterygota</taxon>
        <taxon>Neoptera</taxon>
        <taxon>Endopterygota</taxon>
        <taxon>Coleoptera</taxon>
        <taxon>Polyphaga</taxon>
        <taxon>Scarabaeiformia</taxon>
        <taxon>Scarabaeidae</taxon>
        <taxon>Rutelinae</taxon>
        <taxon>Popillia</taxon>
    </lineage>
</organism>
<comment type="caution">
    <text evidence="1">The sequence shown here is derived from an EMBL/GenBank/DDBJ whole genome shotgun (WGS) entry which is preliminary data.</text>
</comment>
<dbReference type="EMBL" id="JASPKY010000075">
    <property type="protein sequence ID" value="KAK9739410.1"/>
    <property type="molecule type" value="Genomic_DNA"/>
</dbReference>
<accession>A0AAW1M169</accession>